<evidence type="ECO:0000313" key="2">
    <source>
        <dbReference type="EMBL" id="KAK2196734.1"/>
    </source>
</evidence>
<gene>
    <name evidence="2" type="ORF">BdWA1_001983</name>
</gene>
<dbReference type="GO" id="GO:0003723">
    <property type="term" value="F:RNA binding"/>
    <property type="evidence" value="ECO:0007669"/>
    <property type="project" value="InterPro"/>
</dbReference>
<dbReference type="KEGG" id="bdw:94336281"/>
<sequence>MAKSALYILDSNVKSKKVDKESLKLIKKQSGKPKKILRPVEHKAHNPSCLENAKVELDLDLLKKVIETLKKRAEVVRESNTRDLLEDPSRNYVFIQIALTKVVTEVHVKPLQIKLKHPIYTDKEVCIFVKDPQKHWKEIIKRENVPQIKKVIGVTKLKKKYKQFEDRRKLCRSFDLFLCDKAVCCSLPSLLGKVFIQRKKMPVPISMSKGGLGNSMREAIQSTYYKLSTGNTCSVKVGICSMNTEQLIDNIKQVFQTIKKFHTEDPIFRNVISSIFLNWEGTESLMLYSRALADDDIQIPQSHCKWFGTSQSDLVARIVATAKGGTTSLSVWRQFSKDVIETIDTLNIPDVYRILKCFSILRYRHDPLLNVISYRIVESLDKIACKNLAEILKAYSKLECRNDFLLKTALPTVARHLEFFTPSDLSSVFYSYCNLGFHDLNFIRQVEWRIFNTLGKLQSCDFALLFCGLTRLERINTRFVISLACQFCKSLDAIDEKHFSLCVNALGRLEFAEHPHLYGILVQHIYNEIKLHHLTSVSLALLVNGFSRAKPKDLKVFQMLSKVC</sequence>
<dbReference type="RefSeq" id="XP_067803576.1">
    <property type="nucleotide sequence ID" value="XM_067947012.1"/>
</dbReference>
<dbReference type="Gene3D" id="3.40.50.790">
    <property type="match status" value="1"/>
</dbReference>
<keyword evidence="1" id="KW-0175">Coiled coil</keyword>
<dbReference type="SUPFAM" id="SSF56808">
    <property type="entry name" value="Ribosomal protein L1"/>
    <property type="match status" value="1"/>
</dbReference>
<organism evidence="2 3">
    <name type="scientific">Babesia duncani</name>
    <dbReference type="NCBI Taxonomy" id="323732"/>
    <lineage>
        <taxon>Eukaryota</taxon>
        <taxon>Sar</taxon>
        <taxon>Alveolata</taxon>
        <taxon>Apicomplexa</taxon>
        <taxon>Aconoidasida</taxon>
        <taxon>Piroplasmida</taxon>
        <taxon>Babesiidae</taxon>
        <taxon>Babesia</taxon>
    </lineage>
</organism>
<dbReference type="AlphaFoldDB" id="A0AAD9UPC5"/>
<dbReference type="GO" id="GO:0005840">
    <property type="term" value="C:ribosome"/>
    <property type="evidence" value="ECO:0007669"/>
    <property type="project" value="UniProtKB-KW"/>
</dbReference>
<keyword evidence="2" id="KW-0687">Ribonucleoprotein</keyword>
<dbReference type="CDD" id="cd00403">
    <property type="entry name" value="Ribosomal_L1"/>
    <property type="match status" value="1"/>
</dbReference>
<dbReference type="InterPro" id="IPR023674">
    <property type="entry name" value="Ribosomal_uL1-like"/>
</dbReference>
<proteinExistence type="predicted"/>
<dbReference type="InterPro" id="IPR028364">
    <property type="entry name" value="Ribosomal_uL1/biogenesis"/>
</dbReference>
<name>A0AAD9UPC5_9APIC</name>
<dbReference type="Proteomes" id="UP001214638">
    <property type="component" value="Unassembled WGS sequence"/>
</dbReference>
<feature type="coiled-coil region" evidence="1">
    <location>
        <begin position="52"/>
        <end position="79"/>
    </location>
</feature>
<dbReference type="Pfam" id="PF00687">
    <property type="entry name" value="Ribosomal_L1"/>
    <property type="match status" value="1"/>
</dbReference>
<comment type="caution">
    <text evidence="2">The sequence shown here is derived from an EMBL/GenBank/DDBJ whole genome shotgun (WGS) entry which is preliminary data.</text>
</comment>
<dbReference type="PANTHER" id="PTHR23105">
    <property type="entry name" value="RIBOSOMAL PROTEIN L7AE FAMILY MEMBER"/>
    <property type="match status" value="1"/>
</dbReference>
<dbReference type="InterPro" id="IPR016095">
    <property type="entry name" value="Ribosomal_uL1_3-a/b-sand"/>
</dbReference>
<accession>A0AAD9UPC5</accession>
<keyword evidence="2" id="KW-0689">Ribosomal protein</keyword>
<dbReference type="EMBL" id="JALLKP010000002">
    <property type="protein sequence ID" value="KAK2196734.1"/>
    <property type="molecule type" value="Genomic_DNA"/>
</dbReference>
<dbReference type="GeneID" id="94336281"/>
<keyword evidence="3" id="KW-1185">Reference proteome</keyword>
<protein>
    <submittedName>
        <fullName evidence="2">Bifunctional Ribosomal protein L1</fullName>
    </submittedName>
</protein>
<evidence type="ECO:0000313" key="3">
    <source>
        <dbReference type="Proteomes" id="UP001214638"/>
    </source>
</evidence>
<dbReference type="InterPro" id="IPR050257">
    <property type="entry name" value="eL8/uL1-like"/>
</dbReference>
<evidence type="ECO:0000256" key="1">
    <source>
        <dbReference type="SAM" id="Coils"/>
    </source>
</evidence>
<reference evidence="2" key="1">
    <citation type="journal article" date="2023" name="Nat. Microbiol.">
        <title>Babesia duncani multi-omics identifies virulence factors and drug targets.</title>
        <authorList>
            <person name="Singh P."/>
            <person name="Lonardi S."/>
            <person name="Liang Q."/>
            <person name="Vydyam P."/>
            <person name="Khabirova E."/>
            <person name="Fang T."/>
            <person name="Gihaz S."/>
            <person name="Thekkiniath J."/>
            <person name="Munshi M."/>
            <person name="Abel S."/>
            <person name="Ciampossin L."/>
            <person name="Batugedara G."/>
            <person name="Gupta M."/>
            <person name="Lu X.M."/>
            <person name="Lenz T."/>
            <person name="Chakravarty S."/>
            <person name="Cornillot E."/>
            <person name="Hu Y."/>
            <person name="Ma W."/>
            <person name="Gonzalez L.M."/>
            <person name="Sanchez S."/>
            <person name="Estrada K."/>
            <person name="Sanchez-Flores A."/>
            <person name="Montero E."/>
            <person name="Harb O.S."/>
            <person name="Le Roch K.G."/>
            <person name="Mamoun C.B."/>
        </authorList>
    </citation>
    <scope>NUCLEOTIDE SEQUENCE</scope>
    <source>
        <strain evidence="2">WA1</strain>
    </source>
</reference>